<proteinExistence type="predicted"/>
<evidence type="ECO:0000313" key="2">
    <source>
        <dbReference type="EMBL" id="KAJ1146630.1"/>
    </source>
</evidence>
<comment type="caution">
    <text evidence="2">The sequence shown here is derived from an EMBL/GenBank/DDBJ whole genome shotgun (WGS) entry which is preliminary data.</text>
</comment>
<accession>A0AAV7R7E5</accession>
<evidence type="ECO:0000256" key="1">
    <source>
        <dbReference type="SAM" id="MobiDB-lite"/>
    </source>
</evidence>
<reference evidence="2" key="1">
    <citation type="journal article" date="2022" name="bioRxiv">
        <title>Sequencing and chromosome-scale assembly of the giantPleurodeles waltlgenome.</title>
        <authorList>
            <person name="Brown T."/>
            <person name="Elewa A."/>
            <person name="Iarovenko S."/>
            <person name="Subramanian E."/>
            <person name="Araus A.J."/>
            <person name="Petzold A."/>
            <person name="Susuki M."/>
            <person name="Suzuki K.-i.T."/>
            <person name="Hayashi T."/>
            <person name="Toyoda A."/>
            <person name="Oliveira C."/>
            <person name="Osipova E."/>
            <person name="Leigh N.D."/>
            <person name="Simon A."/>
            <person name="Yun M.H."/>
        </authorList>
    </citation>
    <scope>NUCLEOTIDE SEQUENCE</scope>
    <source>
        <strain evidence="2">20211129_DDA</strain>
        <tissue evidence="2">Liver</tissue>
    </source>
</reference>
<dbReference type="InterPro" id="IPR042566">
    <property type="entry name" value="L1_C"/>
</dbReference>
<feature type="region of interest" description="Disordered" evidence="1">
    <location>
        <begin position="163"/>
        <end position="184"/>
    </location>
</feature>
<name>A0AAV7R7E5_PLEWA</name>
<dbReference type="EMBL" id="JANPWB010000010">
    <property type="protein sequence ID" value="KAJ1146630.1"/>
    <property type="molecule type" value="Genomic_DNA"/>
</dbReference>
<dbReference type="Proteomes" id="UP001066276">
    <property type="component" value="Chromosome 6"/>
</dbReference>
<organism evidence="2 3">
    <name type="scientific">Pleurodeles waltl</name>
    <name type="common">Iberian ribbed newt</name>
    <dbReference type="NCBI Taxonomy" id="8319"/>
    <lineage>
        <taxon>Eukaryota</taxon>
        <taxon>Metazoa</taxon>
        <taxon>Chordata</taxon>
        <taxon>Craniata</taxon>
        <taxon>Vertebrata</taxon>
        <taxon>Euteleostomi</taxon>
        <taxon>Amphibia</taxon>
        <taxon>Batrachia</taxon>
        <taxon>Caudata</taxon>
        <taxon>Salamandroidea</taxon>
        <taxon>Salamandridae</taxon>
        <taxon>Pleurodelinae</taxon>
        <taxon>Pleurodeles</taxon>
    </lineage>
</organism>
<protein>
    <submittedName>
        <fullName evidence="2">Uncharacterized protein</fullName>
    </submittedName>
</protein>
<dbReference type="Gene3D" id="3.30.250.20">
    <property type="entry name" value="L1 transposable element, C-terminal domain"/>
    <property type="match status" value="1"/>
</dbReference>
<sequence length="206" mass="23785">MQAHSGNLENYALPLFRHVALALIDKDITLDHTHRAGCPVRTPGTSQDILTCFHFYKQKELTMEAVRDKTAITFEGTKVDIFQDLAAITLQRRMARRPATTFLWKKGVRYCCDHPSRLISIWNKERHRMRTIEEAQAVLGLPSYWRMTLTIAGQMRCITHQRNHAAAREPEQSMWPNPPSPKVKRETAALLKQLQQHGNIYDPEND</sequence>
<keyword evidence="3" id="KW-1185">Reference proteome</keyword>
<dbReference type="AlphaFoldDB" id="A0AAV7R7E5"/>
<gene>
    <name evidence="2" type="ORF">NDU88_012894</name>
</gene>
<evidence type="ECO:0000313" key="3">
    <source>
        <dbReference type="Proteomes" id="UP001066276"/>
    </source>
</evidence>